<organism evidence="1 2">
    <name type="scientific">Romanomermis culicivorax</name>
    <name type="common">Nematode worm</name>
    <dbReference type="NCBI Taxonomy" id="13658"/>
    <lineage>
        <taxon>Eukaryota</taxon>
        <taxon>Metazoa</taxon>
        <taxon>Ecdysozoa</taxon>
        <taxon>Nematoda</taxon>
        <taxon>Enoplea</taxon>
        <taxon>Dorylaimia</taxon>
        <taxon>Mermithida</taxon>
        <taxon>Mermithoidea</taxon>
        <taxon>Mermithidae</taxon>
        <taxon>Romanomermis</taxon>
    </lineage>
</organism>
<accession>A0A915KLG6</accession>
<evidence type="ECO:0000313" key="2">
    <source>
        <dbReference type="WBParaSite" id="nRc.2.0.1.t39682-RA"/>
    </source>
</evidence>
<dbReference type="WBParaSite" id="nRc.2.0.1.t39682-RA">
    <property type="protein sequence ID" value="nRc.2.0.1.t39682-RA"/>
    <property type="gene ID" value="nRc.2.0.1.g39682"/>
</dbReference>
<dbReference type="AlphaFoldDB" id="A0A915KLG6"/>
<keyword evidence="1" id="KW-1185">Reference proteome</keyword>
<protein>
    <submittedName>
        <fullName evidence="2">Uncharacterized protein</fullName>
    </submittedName>
</protein>
<sequence>MALLHLVSSTPRISLPRAYSIQRISPPAGFACSCQNCTRSGSLILQSEQTSRVAYQAFSKNVKIYGQLKKELTLIFIDTIYTSVCNRYSGKVVTVWLLNMAKR</sequence>
<evidence type="ECO:0000313" key="1">
    <source>
        <dbReference type="Proteomes" id="UP000887565"/>
    </source>
</evidence>
<reference evidence="2" key="1">
    <citation type="submission" date="2022-11" db="UniProtKB">
        <authorList>
            <consortium name="WormBaseParasite"/>
        </authorList>
    </citation>
    <scope>IDENTIFICATION</scope>
</reference>
<name>A0A915KLG6_ROMCU</name>
<proteinExistence type="predicted"/>
<dbReference type="Proteomes" id="UP000887565">
    <property type="component" value="Unplaced"/>
</dbReference>